<dbReference type="Proteomes" id="UP001054945">
    <property type="component" value="Unassembled WGS sequence"/>
</dbReference>
<protein>
    <submittedName>
        <fullName evidence="2">Uncharacterized protein</fullName>
    </submittedName>
</protein>
<proteinExistence type="predicted"/>
<evidence type="ECO:0000313" key="3">
    <source>
        <dbReference type="Proteomes" id="UP001054945"/>
    </source>
</evidence>
<name>A0AAV4R3N1_CAEEX</name>
<organism evidence="2 3">
    <name type="scientific">Caerostris extrusa</name>
    <name type="common">Bark spider</name>
    <name type="synonym">Caerostris bankana</name>
    <dbReference type="NCBI Taxonomy" id="172846"/>
    <lineage>
        <taxon>Eukaryota</taxon>
        <taxon>Metazoa</taxon>
        <taxon>Ecdysozoa</taxon>
        <taxon>Arthropoda</taxon>
        <taxon>Chelicerata</taxon>
        <taxon>Arachnida</taxon>
        <taxon>Araneae</taxon>
        <taxon>Araneomorphae</taxon>
        <taxon>Entelegynae</taxon>
        <taxon>Araneoidea</taxon>
        <taxon>Araneidae</taxon>
        <taxon>Caerostris</taxon>
    </lineage>
</organism>
<evidence type="ECO:0000313" key="2">
    <source>
        <dbReference type="EMBL" id="GIY15599.1"/>
    </source>
</evidence>
<feature type="region of interest" description="Disordered" evidence="1">
    <location>
        <begin position="62"/>
        <end position="98"/>
    </location>
</feature>
<keyword evidence="3" id="KW-1185">Reference proteome</keyword>
<dbReference type="AlphaFoldDB" id="A0AAV4R3N1"/>
<comment type="caution">
    <text evidence="2">The sequence shown here is derived from an EMBL/GenBank/DDBJ whole genome shotgun (WGS) entry which is preliminary data.</text>
</comment>
<accession>A0AAV4R3N1</accession>
<sequence length="98" mass="11041">MNHKHILKKNKSGLIKGANECGGTLKKRLLNAVDDYVFAFLMRPSISIKREPRGYSKPQLWAASARQRGHSREGLPRRSVTIRKGFASSKPSRHRCGV</sequence>
<evidence type="ECO:0000256" key="1">
    <source>
        <dbReference type="SAM" id="MobiDB-lite"/>
    </source>
</evidence>
<gene>
    <name evidence="2" type="ORF">CEXT_602901</name>
</gene>
<dbReference type="EMBL" id="BPLR01007251">
    <property type="protein sequence ID" value="GIY15599.1"/>
    <property type="molecule type" value="Genomic_DNA"/>
</dbReference>
<reference evidence="2 3" key="1">
    <citation type="submission" date="2021-06" db="EMBL/GenBank/DDBJ databases">
        <title>Caerostris extrusa draft genome.</title>
        <authorList>
            <person name="Kono N."/>
            <person name="Arakawa K."/>
        </authorList>
    </citation>
    <scope>NUCLEOTIDE SEQUENCE [LARGE SCALE GENOMIC DNA]</scope>
</reference>